<dbReference type="RefSeq" id="WP_163801464.1">
    <property type="nucleotide sequence ID" value="NZ_AP022588.1"/>
</dbReference>
<dbReference type="Pfam" id="PF01569">
    <property type="entry name" value="PAP2"/>
    <property type="match status" value="1"/>
</dbReference>
<evidence type="ECO:0000256" key="1">
    <source>
        <dbReference type="SAM" id="SignalP"/>
    </source>
</evidence>
<dbReference type="KEGG" id="msei:MSEDJ_11820"/>
<sequence>MRGCLLVVIMCVGALLSPATATAQSVTTLSVLRGLTPVATLIDTDAGRAALAANFRVTGSIQNGTAGQPTLLPFADQQQQALRDAFITDGNAYQLADGLGTKLGGAYQSLTSYTRDADGNEDFTNVSPAVADLIAFASNTTEADSNAGKYFFANATTDGKQPVSAEALAILQNAGGVTDVFGKAYDLPAGSEGADAYGDSRPFQTEPNLLTYGGTDFFGVPSDSSSWLRGPEQNLVNSPSYPSGHTTYGYTESLVLALLVPDRYPEMVARAAEYGNNRVIIGAHYAMDVLGGRTLATYDIAHLLANTPEYVGVEREGVRIDDFRQALTAARTELTGALASACGSTVAVCARDDQSRFARPADNARFYDSTQTYGLPTVFGGAATAAVDVGKVAPEAGYLLTSAYPYLSLDQANAILTATLGPGGGFLDDGSAFGVYSRLDLHRAAQEAIAAAPR</sequence>
<dbReference type="InterPro" id="IPR001011">
    <property type="entry name" value="Acid_Pase_classA_bac"/>
</dbReference>
<gene>
    <name evidence="3" type="ORF">MSEDJ_11820</name>
</gene>
<keyword evidence="4" id="KW-1185">Reference proteome</keyword>
<dbReference type="EMBL" id="AP022588">
    <property type="protein sequence ID" value="BBY27086.1"/>
    <property type="molecule type" value="Genomic_DNA"/>
</dbReference>
<dbReference type="GO" id="GO:0003993">
    <property type="term" value="F:acid phosphatase activity"/>
    <property type="evidence" value="ECO:0007669"/>
    <property type="project" value="InterPro"/>
</dbReference>
<dbReference type="GO" id="GO:0030288">
    <property type="term" value="C:outer membrane-bounded periplasmic space"/>
    <property type="evidence" value="ECO:0007669"/>
    <property type="project" value="InterPro"/>
</dbReference>
<feature type="signal peptide" evidence="1">
    <location>
        <begin position="1"/>
        <end position="23"/>
    </location>
</feature>
<feature type="chain" id="PRO_5029840295" description="Phosphatidic acid phosphatase type 2/haloperoxidase domain-containing protein" evidence="1">
    <location>
        <begin position="24"/>
        <end position="454"/>
    </location>
</feature>
<organism evidence="3 4">
    <name type="scientific">Mycolicibacterium sediminis</name>
    <dbReference type="NCBI Taxonomy" id="1286180"/>
    <lineage>
        <taxon>Bacteria</taxon>
        <taxon>Bacillati</taxon>
        <taxon>Actinomycetota</taxon>
        <taxon>Actinomycetes</taxon>
        <taxon>Mycobacteriales</taxon>
        <taxon>Mycobacteriaceae</taxon>
        <taxon>Mycolicibacterium</taxon>
    </lineage>
</organism>
<dbReference type="SUPFAM" id="SSF48317">
    <property type="entry name" value="Acid phosphatase/Vanadium-dependent haloperoxidase"/>
    <property type="match status" value="1"/>
</dbReference>
<keyword evidence="1" id="KW-0732">Signal</keyword>
<dbReference type="Proteomes" id="UP000467193">
    <property type="component" value="Chromosome"/>
</dbReference>
<dbReference type="InterPro" id="IPR000326">
    <property type="entry name" value="PAP2/HPO"/>
</dbReference>
<dbReference type="Gene3D" id="1.20.144.10">
    <property type="entry name" value="Phosphatidic acid phosphatase type 2/haloperoxidase"/>
    <property type="match status" value="1"/>
</dbReference>
<evidence type="ECO:0000313" key="4">
    <source>
        <dbReference type="Proteomes" id="UP000467193"/>
    </source>
</evidence>
<proteinExistence type="predicted"/>
<dbReference type="AlphaFoldDB" id="A0A7I7QMI6"/>
<reference evidence="3 4" key="1">
    <citation type="journal article" date="2019" name="Emerg. Microbes Infect.">
        <title>Comprehensive subspecies identification of 175 nontuberculous mycobacteria species based on 7547 genomic profiles.</title>
        <authorList>
            <person name="Matsumoto Y."/>
            <person name="Kinjo T."/>
            <person name="Motooka D."/>
            <person name="Nabeya D."/>
            <person name="Jung N."/>
            <person name="Uechi K."/>
            <person name="Horii T."/>
            <person name="Iida T."/>
            <person name="Fujita J."/>
            <person name="Nakamura S."/>
        </authorList>
    </citation>
    <scope>NUCLEOTIDE SEQUENCE [LARGE SCALE GENOMIC DNA]</scope>
    <source>
        <strain evidence="3 4">JCM 17899</strain>
    </source>
</reference>
<evidence type="ECO:0000259" key="2">
    <source>
        <dbReference type="Pfam" id="PF01569"/>
    </source>
</evidence>
<feature type="domain" description="Phosphatidic acid phosphatase type 2/haloperoxidase" evidence="2">
    <location>
        <begin position="225"/>
        <end position="298"/>
    </location>
</feature>
<dbReference type="InterPro" id="IPR036938">
    <property type="entry name" value="PAP2/HPO_sf"/>
</dbReference>
<accession>A0A7I7QMI6</accession>
<name>A0A7I7QMI6_9MYCO</name>
<evidence type="ECO:0000313" key="3">
    <source>
        <dbReference type="EMBL" id="BBY27086.1"/>
    </source>
</evidence>
<protein>
    <recommendedName>
        <fullName evidence="2">Phosphatidic acid phosphatase type 2/haloperoxidase domain-containing protein</fullName>
    </recommendedName>
</protein>
<dbReference type="PRINTS" id="PR00483">
    <property type="entry name" value="BACPHPHTASE"/>
</dbReference>